<dbReference type="EMBL" id="MFIY01000045">
    <property type="protein sequence ID" value="OGF99658.1"/>
    <property type="molecule type" value="Genomic_DNA"/>
</dbReference>
<feature type="domain" description="Macro" evidence="1">
    <location>
        <begin position="1"/>
        <end position="144"/>
    </location>
</feature>
<evidence type="ECO:0000313" key="2">
    <source>
        <dbReference type="EMBL" id="OGF99658.1"/>
    </source>
</evidence>
<evidence type="ECO:0000313" key="3">
    <source>
        <dbReference type="Proteomes" id="UP000178230"/>
    </source>
</evidence>
<comment type="caution">
    <text evidence="2">The sequence shown here is derived from an EMBL/GenBank/DDBJ whole genome shotgun (WGS) entry which is preliminary data.</text>
</comment>
<name>A0A1F5YHI4_9BACT</name>
<dbReference type="CDD" id="cd02908">
    <property type="entry name" value="Macro_OAADPr_deacetylase"/>
    <property type="match status" value="1"/>
</dbReference>
<dbReference type="Gene3D" id="3.40.220.10">
    <property type="entry name" value="Leucine Aminopeptidase, subunit E, domain 1"/>
    <property type="match status" value="1"/>
</dbReference>
<dbReference type="Proteomes" id="UP000178230">
    <property type="component" value="Unassembled WGS sequence"/>
</dbReference>
<reference evidence="2 3" key="1">
    <citation type="journal article" date="2016" name="Nat. Commun.">
        <title>Thousands of microbial genomes shed light on interconnected biogeochemical processes in an aquifer system.</title>
        <authorList>
            <person name="Anantharaman K."/>
            <person name="Brown C.T."/>
            <person name="Hug L.A."/>
            <person name="Sharon I."/>
            <person name="Castelle C.J."/>
            <person name="Probst A.J."/>
            <person name="Thomas B.C."/>
            <person name="Singh A."/>
            <person name="Wilkins M.J."/>
            <person name="Karaoz U."/>
            <person name="Brodie E.L."/>
            <person name="Williams K.H."/>
            <person name="Hubbard S.S."/>
            <person name="Banfield J.F."/>
        </authorList>
    </citation>
    <scope>NUCLEOTIDE SEQUENCE [LARGE SCALE GENOMIC DNA]</scope>
</reference>
<dbReference type="PANTHER" id="PTHR11106:SF27">
    <property type="entry name" value="MACRO DOMAIN-CONTAINING PROTEIN"/>
    <property type="match status" value="1"/>
</dbReference>
<feature type="non-terminal residue" evidence="2">
    <location>
        <position position="1"/>
    </location>
</feature>
<dbReference type="InterPro" id="IPR043472">
    <property type="entry name" value="Macro_dom-like"/>
</dbReference>
<protein>
    <submittedName>
        <fullName evidence="2">O-acetyl-ADP-ribose deacetylase</fullName>
    </submittedName>
</protein>
<dbReference type="InterPro" id="IPR002589">
    <property type="entry name" value="Macro_dom"/>
</dbReference>
<dbReference type="AlphaFoldDB" id="A0A1F5YHI4"/>
<proteinExistence type="predicted"/>
<dbReference type="SMART" id="SM00506">
    <property type="entry name" value="A1pp"/>
    <property type="match status" value="1"/>
</dbReference>
<dbReference type="PROSITE" id="PS51154">
    <property type="entry name" value="MACRO"/>
    <property type="match status" value="1"/>
</dbReference>
<accession>A0A1F5YHI4</accession>
<dbReference type="SUPFAM" id="SSF52949">
    <property type="entry name" value="Macro domain-like"/>
    <property type="match status" value="1"/>
</dbReference>
<sequence length="148" mass="16486">TLLGGGGVDGAIHREAGPKLFKECRTLSGCRVGEAKITRGYCLKAPFVIHTVGPVWQGGVNNEAELLSNCYQNSLKLTERNNLRTIAFPAISTGIYGYPKKEAAKVAIETVRKYLRKSKIEKVIFVLHSDNDFSIYNKLFRELQENII</sequence>
<organism evidence="2 3">
    <name type="scientific">Candidatus Gottesmanbacteria bacterium RBG_13_37_7</name>
    <dbReference type="NCBI Taxonomy" id="1798369"/>
    <lineage>
        <taxon>Bacteria</taxon>
        <taxon>Candidatus Gottesmaniibacteriota</taxon>
    </lineage>
</organism>
<dbReference type="PANTHER" id="PTHR11106">
    <property type="entry name" value="GANGLIOSIDE INDUCED DIFFERENTIATION ASSOCIATED PROTEIN 2-RELATED"/>
    <property type="match status" value="1"/>
</dbReference>
<gene>
    <name evidence="2" type="ORF">A2Y99_01315</name>
</gene>
<evidence type="ECO:0000259" key="1">
    <source>
        <dbReference type="PROSITE" id="PS51154"/>
    </source>
</evidence>
<dbReference type="Pfam" id="PF01661">
    <property type="entry name" value="Macro"/>
    <property type="match status" value="1"/>
</dbReference>